<keyword evidence="1" id="KW-0472">Membrane</keyword>
<dbReference type="Proteomes" id="UP000012081">
    <property type="component" value="Unassembled WGS sequence"/>
</dbReference>
<evidence type="ECO:0000313" key="3">
    <source>
        <dbReference type="Proteomes" id="UP000012081"/>
    </source>
</evidence>
<protein>
    <recommendedName>
        <fullName evidence="4">DUF3267 domain-containing protein</fullName>
    </recommendedName>
</protein>
<proteinExistence type="predicted"/>
<name>M8DDJ0_9BACL</name>
<accession>M8DDJ0</accession>
<evidence type="ECO:0000313" key="2">
    <source>
        <dbReference type="EMBL" id="EMT51452.1"/>
    </source>
</evidence>
<gene>
    <name evidence="2" type="ORF">I532_17903</name>
</gene>
<dbReference type="RefSeq" id="WP_003389915.1">
    <property type="nucleotide sequence ID" value="NZ_APBN01000008.1"/>
</dbReference>
<keyword evidence="3" id="KW-1185">Reference proteome</keyword>
<evidence type="ECO:0008006" key="4">
    <source>
        <dbReference type="Google" id="ProtNLM"/>
    </source>
</evidence>
<feature type="transmembrane region" description="Helical" evidence="1">
    <location>
        <begin position="133"/>
        <end position="152"/>
    </location>
</feature>
<organism evidence="2 3">
    <name type="scientific">Brevibacillus borstelensis AK1</name>
    <dbReference type="NCBI Taxonomy" id="1300222"/>
    <lineage>
        <taxon>Bacteria</taxon>
        <taxon>Bacillati</taxon>
        <taxon>Bacillota</taxon>
        <taxon>Bacilli</taxon>
        <taxon>Bacillales</taxon>
        <taxon>Paenibacillaceae</taxon>
        <taxon>Brevibacillus</taxon>
    </lineage>
</organism>
<feature type="transmembrane region" description="Helical" evidence="1">
    <location>
        <begin position="20"/>
        <end position="37"/>
    </location>
</feature>
<evidence type="ECO:0000256" key="1">
    <source>
        <dbReference type="SAM" id="Phobius"/>
    </source>
</evidence>
<comment type="caution">
    <text evidence="2">The sequence shown here is derived from an EMBL/GenBank/DDBJ whole genome shotgun (WGS) entry which is preliminary data.</text>
</comment>
<dbReference type="Pfam" id="PF11667">
    <property type="entry name" value="DUF3267"/>
    <property type="match status" value="1"/>
</dbReference>
<dbReference type="PATRIC" id="fig|1300222.3.peg.3754"/>
<reference evidence="2 3" key="1">
    <citation type="submission" date="2013-03" db="EMBL/GenBank/DDBJ databases">
        <title>Assembly of a new bacterial strain Brevibacillus borstelensis AK1.</title>
        <authorList>
            <person name="Rajan I."/>
            <person name="PoliReddy D."/>
            <person name="Sugumar T."/>
            <person name="Rathinam K."/>
            <person name="Alqarawi S."/>
            <person name="Khalil A.B."/>
            <person name="Sivakumar N."/>
        </authorList>
    </citation>
    <scope>NUCLEOTIDE SEQUENCE [LARGE SCALE GENOMIC DNA]</scope>
    <source>
        <strain evidence="2 3">AK1</strain>
    </source>
</reference>
<dbReference type="EMBL" id="APBN01000008">
    <property type="protein sequence ID" value="EMT51452.1"/>
    <property type="molecule type" value="Genomic_DNA"/>
</dbReference>
<keyword evidence="1" id="KW-1133">Transmembrane helix</keyword>
<sequence length="185" mass="20951">MNEKYRRQQVVLDPLKANIYSIFFSIAFFIAALFLYGGEVTFSVSIQGLFLFLLLVVAGIVVHECLHGIGFLLSREVSFSDIRFGFVPKKLVFYCCCAKPIAVSRYRFAVLLPGLILGLVPFCLSLMGHSLFWYLWSFFMIAGSFGDVYILWTLRKYDRQTLISDSVDSIGYDAYIPVEDGNGSK</sequence>
<dbReference type="AlphaFoldDB" id="M8DDJ0"/>
<feature type="transmembrane region" description="Helical" evidence="1">
    <location>
        <begin position="49"/>
        <end position="73"/>
    </location>
</feature>
<dbReference type="OrthoDB" id="9789112at2"/>
<feature type="transmembrane region" description="Helical" evidence="1">
    <location>
        <begin position="108"/>
        <end position="127"/>
    </location>
</feature>
<dbReference type="InterPro" id="IPR021683">
    <property type="entry name" value="DUF3267"/>
</dbReference>
<keyword evidence="1" id="KW-0812">Transmembrane</keyword>